<dbReference type="FunFam" id="3.30.70.330:FF:000029">
    <property type="entry name" value="U2 small nuclear ribonucleoprotein B"/>
    <property type="match status" value="1"/>
</dbReference>
<dbReference type="STRING" id="133385.A0A2T9YUN0"/>
<gene>
    <name evidence="5" type="ORF">BB561_001433</name>
</gene>
<proteinExistence type="predicted"/>
<dbReference type="EMBL" id="MBFR01000042">
    <property type="protein sequence ID" value="PVU96031.1"/>
    <property type="molecule type" value="Genomic_DNA"/>
</dbReference>
<feature type="region of interest" description="Disordered" evidence="3">
    <location>
        <begin position="75"/>
        <end position="159"/>
    </location>
</feature>
<feature type="compositionally biased region" description="Polar residues" evidence="3">
    <location>
        <begin position="144"/>
        <end position="154"/>
    </location>
</feature>
<dbReference type="InterPro" id="IPR000504">
    <property type="entry name" value="RRM_dom"/>
</dbReference>
<dbReference type="AlphaFoldDB" id="A0A2T9YUN0"/>
<feature type="compositionally biased region" description="Acidic residues" evidence="3">
    <location>
        <begin position="77"/>
        <end position="86"/>
    </location>
</feature>
<keyword evidence="1 2" id="KW-0694">RNA-binding</keyword>
<evidence type="ECO:0000313" key="5">
    <source>
        <dbReference type="EMBL" id="PVU96031.1"/>
    </source>
</evidence>
<evidence type="ECO:0000256" key="1">
    <source>
        <dbReference type="ARBA" id="ARBA00022884"/>
    </source>
</evidence>
<dbReference type="Gene3D" id="3.30.70.330">
    <property type="match status" value="2"/>
</dbReference>
<dbReference type="PROSITE" id="PS50102">
    <property type="entry name" value="RRM"/>
    <property type="match status" value="2"/>
</dbReference>
<accession>A0A2T9YUN0</accession>
<evidence type="ECO:0000256" key="2">
    <source>
        <dbReference type="PROSITE-ProRule" id="PRU00176"/>
    </source>
</evidence>
<name>A0A2T9YUN0_9FUNG</name>
<dbReference type="InterPro" id="IPR035979">
    <property type="entry name" value="RBD_domain_sf"/>
</dbReference>
<dbReference type="Proteomes" id="UP000245383">
    <property type="component" value="Unassembled WGS sequence"/>
</dbReference>
<comment type="caution">
    <text evidence="5">The sequence shown here is derived from an EMBL/GenBank/DDBJ whole genome shotgun (WGS) entry which is preliminary data.</text>
</comment>
<protein>
    <recommendedName>
        <fullName evidence="4">RRM domain-containing protein</fullName>
    </recommendedName>
</protein>
<sequence length="238" mass="26588">MRGQAFVVFRDVSSATIAKRQLDGFMFYGKQMTVNYAKNKSDAIAKLDGSIFEQLEQRKKKLLNKKVAAERMQLDQADADSSEELDAQAIHSPAQQTGPAAEEQESDSAEELEQDEGTSSTRRKLSLEQPNEPAQATKKLKTGLSDQIQTTSSDGVEHEPIPTYTLFMQNLPESVSNEMISALFEQYPGFKEVRRVPGNPHLAFVDYDTVHQASHARDVLNHFKISSTISLDITFAKF</sequence>
<organism evidence="5 6">
    <name type="scientific">Smittium simulii</name>
    <dbReference type="NCBI Taxonomy" id="133385"/>
    <lineage>
        <taxon>Eukaryota</taxon>
        <taxon>Fungi</taxon>
        <taxon>Fungi incertae sedis</taxon>
        <taxon>Zoopagomycota</taxon>
        <taxon>Kickxellomycotina</taxon>
        <taxon>Harpellomycetes</taxon>
        <taxon>Harpellales</taxon>
        <taxon>Legeriomycetaceae</taxon>
        <taxon>Smittium</taxon>
    </lineage>
</organism>
<keyword evidence="6" id="KW-1185">Reference proteome</keyword>
<dbReference type="OrthoDB" id="277802at2759"/>
<dbReference type="InterPro" id="IPR012677">
    <property type="entry name" value="Nucleotide-bd_a/b_plait_sf"/>
</dbReference>
<evidence type="ECO:0000313" key="6">
    <source>
        <dbReference type="Proteomes" id="UP000245383"/>
    </source>
</evidence>
<dbReference type="SMART" id="SM00360">
    <property type="entry name" value="RRM"/>
    <property type="match status" value="1"/>
</dbReference>
<feature type="domain" description="RRM" evidence="4">
    <location>
        <begin position="164"/>
        <end position="238"/>
    </location>
</feature>
<dbReference type="PANTHER" id="PTHR10501">
    <property type="entry name" value="U1 SMALL NUCLEAR RIBONUCLEOPROTEIN A/U2 SMALL NUCLEAR RIBONUCLEOPROTEIN B"/>
    <property type="match status" value="1"/>
</dbReference>
<dbReference type="Pfam" id="PF00076">
    <property type="entry name" value="RRM_1"/>
    <property type="match status" value="1"/>
</dbReference>
<feature type="compositionally biased region" description="Acidic residues" evidence="3">
    <location>
        <begin position="102"/>
        <end position="116"/>
    </location>
</feature>
<dbReference type="GO" id="GO:0003723">
    <property type="term" value="F:RNA binding"/>
    <property type="evidence" value="ECO:0007669"/>
    <property type="project" value="UniProtKB-UniRule"/>
</dbReference>
<evidence type="ECO:0000259" key="4">
    <source>
        <dbReference type="PROSITE" id="PS50102"/>
    </source>
</evidence>
<reference evidence="5 6" key="1">
    <citation type="journal article" date="2018" name="MBio">
        <title>Comparative Genomics Reveals the Core Gene Toolbox for the Fungus-Insect Symbiosis.</title>
        <authorList>
            <person name="Wang Y."/>
            <person name="Stata M."/>
            <person name="Wang W."/>
            <person name="Stajich J.E."/>
            <person name="White M.M."/>
            <person name="Moncalvo J.M."/>
        </authorList>
    </citation>
    <scope>NUCLEOTIDE SEQUENCE [LARGE SCALE GENOMIC DNA]</scope>
    <source>
        <strain evidence="5 6">SWE-8-4</strain>
    </source>
</reference>
<evidence type="ECO:0000256" key="3">
    <source>
        <dbReference type="SAM" id="MobiDB-lite"/>
    </source>
</evidence>
<dbReference type="SUPFAM" id="SSF54928">
    <property type="entry name" value="RNA-binding domain, RBD"/>
    <property type="match status" value="1"/>
</dbReference>
<feature type="domain" description="RRM" evidence="4">
    <location>
        <begin position="1"/>
        <end position="39"/>
    </location>
</feature>